<dbReference type="Pfam" id="PF12172">
    <property type="entry name" value="zf-ChsH2"/>
    <property type="match status" value="1"/>
</dbReference>
<proteinExistence type="predicted"/>
<dbReference type="PANTHER" id="PTHR34075">
    <property type="entry name" value="BLR3430 PROTEIN"/>
    <property type="match status" value="1"/>
</dbReference>
<dbReference type="EMBL" id="QQAV01000005">
    <property type="protein sequence ID" value="RDI24239.1"/>
    <property type="molecule type" value="Genomic_DNA"/>
</dbReference>
<feature type="domain" description="ChsH2 rubredoxin-like zinc ribbon" evidence="2">
    <location>
        <begin position="27"/>
        <end position="52"/>
    </location>
</feature>
<dbReference type="Pfam" id="PF01796">
    <property type="entry name" value="OB_ChsH2_C"/>
    <property type="match status" value="1"/>
</dbReference>
<dbReference type="InterPro" id="IPR012340">
    <property type="entry name" value="NA-bd_OB-fold"/>
</dbReference>
<accession>A0A370FEG3</accession>
<dbReference type="OrthoDB" id="8852883at2"/>
<keyword evidence="4" id="KW-1185">Reference proteome</keyword>
<organism evidence="3 4">
    <name type="scientific">Pseudacidovorax intermedius</name>
    <dbReference type="NCBI Taxonomy" id="433924"/>
    <lineage>
        <taxon>Bacteria</taxon>
        <taxon>Pseudomonadati</taxon>
        <taxon>Pseudomonadota</taxon>
        <taxon>Betaproteobacteria</taxon>
        <taxon>Burkholderiales</taxon>
        <taxon>Comamonadaceae</taxon>
        <taxon>Pseudacidovorax</taxon>
    </lineage>
</organism>
<reference evidence="3 4" key="1">
    <citation type="submission" date="2018-07" db="EMBL/GenBank/DDBJ databases">
        <title>Genomic Encyclopedia of Type Strains, Phase IV (KMG-IV): sequencing the most valuable type-strain genomes for metagenomic binning, comparative biology and taxonomic classification.</title>
        <authorList>
            <person name="Goeker M."/>
        </authorList>
    </citation>
    <scope>NUCLEOTIDE SEQUENCE [LARGE SCALE GENOMIC DNA]</scope>
    <source>
        <strain evidence="3 4">DSM 21352</strain>
    </source>
</reference>
<comment type="caution">
    <text evidence="3">The sequence shown here is derived from an EMBL/GenBank/DDBJ whole genome shotgun (WGS) entry which is preliminary data.</text>
</comment>
<dbReference type="AlphaFoldDB" id="A0A370FEG3"/>
<dbReference type="SUPFAM" id="SSF50249">
    <property type="entry name" value="Nucleic acid-binding proteins"/>
    <property type="match status" value="1"/>
</dbReference>
<protein>
    <submittedName>
        <fullName evidence="3">Putative OB-fold protein</fullName>
    </submittedName>
</protein>
<evidence type="ECO:0000259" key="1">
    <source>
        <dbReference type="Pfam" id="PF01796"/>
    </source>
</evidence>
<evidence type="ECO:0000313" key="3">
    <source>
        <dbReference type="EMBL" id="RDI24239.1"/>
    </source>
</evidence>
<gene>
    <name evidence="3" type="ORF">DFR41_105154</name>
</gene>
<sequence length="143" mass="15418">MTLDLRGYQPRHPTLYQLAADGESLDFVFAQCPACGHLAFPADAPGCSHCGDPMKEAARITRPGAGTLLEFVTLHVPLLPGMQVPRIAADIRLGEDGPIEEGVMVTTDESQLRVGMPLRAVAHPLPEGEVFDCRFVPATEAQR</sequence>
<dbReference type="InterPro" id="IPR022002">
    <property type="entry name" value="ChsH2_Znr"/>
</dbReference>
<evidence type="ECO:0000259" key="2">
    <source>
        <dbReference type="Pfam" id="PF12172"/>
    </source>
</evidence>
<dbReference type="Proteomes" id="UP000255265">
    <property type="component" value="Unassembled WGS sequence"/>
</dbReference>
<dbReference type="InterPro" id="IPR002878">
    <property type="entry name" value="ChsH2_C"/>
</dbReference>
<dbReference type="InterPro" id="IPR052513">
    <property type="entry name" value="Thioester_dehydratase-like"/>
</dbReference>
<dbReference type="RefSeq" id="WP_114803238.1">
    <property type="nucleotide sequence ID" value="NZ_QQAV01000005.1"/>
</dbReference>
<feature type="domain" description="ChsH2 C-terminal OB-fold" evidence="1">
    <location>
        <begin position="63"/>
        <end position="122"/>
    </location>
</feature>
<name>A0A370FEG3_9BURK</name>
<dbReference type="PANTHER" id="PTHR34075:SF5">
    <property type="entry name" value="BLR3430 PROTEIN"/>
    <property type="match status" value="1"/>
</dbReference>
<evidence type="ECO:0000313" key="4">
    <source>
        <dbReference type="Proteomes" id="UP000255265"/>
    </source>
</evidence>